<gene>
    <name evidence="3" type="ORF">IFM89_035555</name>
</gene>
<proteinExistence type="predicted"/>
<dbReference type="PANTHER" id="PTHR47293">
    <property type="entry name" value="JACALIN-RELATED LECTIN 3"/>
    <property type="match status" value="1"/>
</dbReference>
<accession>A0A835LWC7</accession>
<feature type="domain" description="Jacalin-type lectin" evidence="2">
    <location>
        <begin position="1"/>
        <end position="115"/>
    </location>
</feature>
<dbReference type="InterPro" id="IPR036404">
    <property type="entry name" value="Jacalin-like_lectin_dom_sf"/>
</dbReference>
<keyword evidence="4" id="KW-1185">Reference proteome</keyword>
<dbReference type="OrthoDB" id="581739at2759"/>
<organism evidence="3 4">
    <name type="scientific">Coptis chinensis</name>
    <dbReference type="NCBI Taxonomy" id="261450"/>
    <lineage>
        <taxon>Eukaryota</taxon>
        <taxon>Viridiplantae</taxon>
        <taxon>Streptophyta</taxon>
        <taxon>Embryophyta</taxon>
        <taxon>Tracheophyta</taxon>
        <taxon>Spermatophyta</taxon>
        <taxon>Magnoliopsida</taxon>
        <taxon>Ranunculales</taxon>
        <taxon>Ranunculaceae</taxon>
        <taxon>Coptidoideae</taxon>
        <taxon>Coptis</taxon>
    </lineage>
</organism>
<evidence type="ECO:0000256" key="1">
    <source>
        <dbReference type="ARBA" id="ARBA00022734"/>
    </source>
</evidence>
<evidence type="ECO:0000313" key="4">
    <source>
        <dbReference type="Proteomes" id="UP000631114"/>
    </source>
</evidence>
<evidence type="ECO:0000259" key="2">
    <source>
        <dbReference type="PROSITE" id="PS51752"/>
    </source>
</evidence>
<protein>
    <recommendedName>
        <fullName evidence="2">Jacalin-type lectin domain-containing protein</fullName>
    </recommendedName>
</protein>
<dbReference type="Pfam" id="PF01419">
    <property type="entry name" value="Jacalin"/>
    <property type="match status" value="1"/>
</dbReference>
<dbReference type="Gene3D" id="2.100.10.30">
    <property type="entry name" value="Jacalin-like lectin domain"/>
    <property type="match status" value="1"/>
</dbReference>
<dbReference type="GO" id="GO:0030246">
    <property type="term" value="F:carbohydrate binding"/>
    <property type="evidence" value="ECO:0007669"/>
    <property type="project" value="UniProtKB-KW"/>
</dbReference>
<comment type="caution">
    <text evidence="3">The sequence shown here is derived from an EMBL/GenBank/DDBJ whole genome shotgun (WGS) entry which is preliminary data.</text>
</comment>
<evidence type="ECO:0000313" key="3">
    <source>
        <dbReference type="EMBL" id="KAF9607417.1"/>
    </source>
</evidence>
<reference evidence="3 4" key="1">
    <citation type="submission" date="2020-10" db="EMBL/GenBank/DDBJ databases">
        <title>The Coptis chinensis genome and diversification of protoberbering-type alkaloids.</title>
        <authorList>
            <person name="Wang B."/>
            <person name="Shu S."/>
            <person name="Song C."/>
            <person name="Liu Y."/>
        </authorList>
    </citation>
    <scope>NUCLEOTIDE SEQUENCE [LARGE SCALE GENOMIC DNA]</scope>
    <source>
        <strain evidence="3">HL-2020</strain>
        <tissue evidence="3">Leaf</tissue>
    </source>
</reference>
<dbReference type="SMART" id="SM00915">
    <property type="entry name" value="Jacalin"/>
    <property type="match status" value="1"/>
</dbReference>
<keyword evidence="1" id="KW-0430">Lectin</keyword>
<dbReference type="EMBL" id="JADFTS010000005">
    <property type="protein sequence ID" value="KAF9607417.1"/>
    <property type="molecule type" value="Genomic_DNA"/>
</dbReference>
<name>A0A835LWC7_9MAGN</name>
<dbReference type="PROSITE" id="PS51752">
    <property type="entry name" value="JACALIN_LECTIN"/>
    <property type="match status" value="1"/>
</dbReference>
<dbReference type="SUPFAM" id="SSF51101">
    <property type="entry name" value="Mannose-binding lectins"/>
    <property type="match status" value="1"/>
</dbReference>
<dbReference type="InterPro" id="IPR001229">
    <property type="entry name" value="Jacalin-like_lectin_dom"/>
</dbReference>
<dbReference type="AlphaFoldDB" id="A0A835LWC7"/>
<dbReference type="Proteomes" id="UP000631114">
    <property type="component" value="Unassembled WGS sequence"/>
</dbReference>
<dbReference type="PANTHER" id="PTHR47293:SF70">
    <property type="entry name" value="JACALIN-RELATED LECTIN 24-RELATED"/>
    <property type="match status" value="1"/>
</dbReference>
<sequence>MNVVRIVFREYMLIGFGSAQDGDEKSLVLSDRHGAGEVVVLNYPSEYLTGIEGECSDHYRHGIILASLVFHTNQRKFGPFGDDKADSDFSFKTGEAFNGYSNEQYLRGIGVYVKPKACLFGAAAAQPSTHVVKSVKWESM</sequence>